<dbReference type="Pfam" id="PF01258">
    <property type="entry name" value="zf-dskA_traR"/>
    <property type="match status" value="1"/>
</dbReference>
<evidence type="ECO:0000256" key="1">
    <source>
        <dbReference type="ARBA" id="ARBA00022723"/>
    </source>
</evidence>
<name>A0A3N5AZ70_9BACI</name>
<dbReference type="InterPro" id="IPR037187">
    <property type="entry name" value="DnaK_N"/>
</dbReference>
<feature type="coiled-coil region" evidence="5">
    <location>
        <begin position="10"/>
        <end position="37"/>
    </location>
</feature>
<evidence type="ECO:0000256" key="3">
    <source>
        <dbReference type="ARBA" id="ARBA00022833"/>
    </source>
</evidence>
<dbReference type="GO" id="GO:0008270">
    <property type="term" value="F:zinc ion binding"/>
    <property type="evidence" value="ECO:0007669"/>
    <property type="project" value="UniProtKB-KW"/>
</dbReference>
<dbReference type="InterPro" id="IPR020458">
    <property type="entry name" value="Znf_DskA_TraR_CS"/>
</dbReference>
<keyword evidence="5" id="KW-0175">Coiled coil</keyword>
<dbReference type="AlphaFoldDB" id="A0A3N5AZ70"/>
<keyword evidence="3" id="KW-0862">Zinc</keyword>
<dbReference type="OrthoDB" id="9811543at2"/>
<dbReference type="PROSITE" id="PS01102">
    <property type="entry name" value="ZF_DKSA_1"/>
    <property type="match status" value="1"/>
</dbReference>
<dbReference type="RefSeq" id="WP_124223431.1">
    <property type="nucleotide sequence ID" value="NZ_RKRF01000013.1"/>
</dbReference>
<dbReference type="EMBL" id="RKRF01000013">
    <property type="protein sequence ID" value="RPF50287.1"/>
    <property type="molecule type" value="Genomic_DNA"/>
</dbReference>
<keyword evidence="2" id="KW-0863">Zinc-finger</keyword>
<proteinExistence type="predicted"/>
<evidence type="ECO:0000256" key="4">
    <source>
        <dbReference type="PROSITE-ProRule" id="PRU00510"/>
    </source>
</evidence>
<dbReference type="PANTHER" id="PTHR33823">
    <property type="entry name" value="RNA POLYMERASE-BINDING TRANSCRIPTION FACTOR DKSA-RELATED"/>
    <property type="match status" value="1"/>
</dbReference>
<dbReference type="SUPFAM" id="SSF57716">
    <property type="entry name" value="Glucocorticoid receptor-like (DNA-binding domain)"/>
    <property type="match status" value="1"/>
</dbReference>
<keyword evidence="8" id="KW-1185">Reference proteome</keyword>
<organism evidence="7 8">
    <name type="scientific">Aquisalibacillus elongatus</name>
    <dbReference type="NCBI Taxonomy" id="485577"/>
    <lineage>
        <taxon>Bacteria</taxon>
        <taxon>Bacillati</taxon>
        <taxon>Bacillota</taxon>
        <taxon>Bacilli</taxon>
        <taxon>Bacillales</taxon>
        <taxon>Bacillaceae</taxon>
        <taxon>Aquisalibacillus</taxon>
    </lineage>
</organism>
<feature type="domain" description="Zinc finger DksA/TraR C4-type" evidence="6">
    <location>
        <begin position="86"/>
        <end position="114"/>
    </location>
</feature>
<evidence type="ECO:0000313" key="7">
    <source>
        <dbReference type="EMBL" id="RPF50287.1"/>
    </source>
</evidence>
<sequence length="118" mass="13802">MDERLKIELKRQLLEDKKRVEEELQSFETDKSFIEDSVGELNSVDQQHPADTGTEMYEREKDITFHVRAEEELHEIDNALRKMEEGTYGICERTGKPIPDERLKAMPTARYTIEASQS</sequence>
<feature type="zinc finger region" description="dksA C4-type" evidence="4">
    <location>
        <begin position="91"/>
        <end position="115"/>
    </location>
</feature>
<evidence type="ECO:0000313" key="8">
    <source>
        <dbReference type="Proteomes" id="UP000276443"/>
    </source>
</evidence>
<evidence type="ECO:0000256" key="2">
    <source>
        <dbReference type="ARBA" id="ARBA00022771"/>
    </source>
</evidence>
<dbReference type="PROSITE" id="PS51128">
    <property type="entry name" value="ZF_DKSA_2"/>
    <property type="match status" value="1"/>
</dbReference>
<protein>
    <submittedName>
        <fullName evidence="7">TraR/DksA family transcriptional regulator</fullName>
    </submittedName>
</protein>
<dbReference type="Proteomes" id="UP000276443">
    <property type="component" value="Unassembled WGS sequence"/>
</dbReference>
<accession>A0A3N5AZ70</accession>
<keyword evidence="1" id="KW-0479">Metal-binding</keyword>
<reference evidence="7 8" key="1">
    <citation type="submission" date="2018-11" db="EMBL/GenBank/DDBJ databases">
        <title>Genomic Encyclopedia of Type Strains, Phase IV (KMG-IV): sequencing the most valuable type-strain genomes for metagenomic binning, comparative biology and taxonomic classification.</title>
        <authorList>
            <person name="Goeker M."/>
        </authorList>
    </citation>
    <scope>NUCLEOTIDE SEQUENCE [LARGE SCALE GENOMIC DNA]</scope>
    <source>
        <strain evidence="7 8">DSM 18090</strain>
    </source>
</reference>
<evidence type="ECO:0000256" key="5">
    <source>
        <dbReference type="SAM" id="Coils"/>
    </source>
</evidence>
<gene>
    <name evidence="7" type="ORF">EDC24_2722</name>
</gene>
<dbReference type="SUPFAM" id="SSF109635">
    <property type="entry name" value="DnaK suppressor protein DksA, alpha-hairpin domain"/>
    <property type="match status" value="1"/>
</dbReference>
<comment type="caution">
    <text evidence="7">The sequence shown here is derived from an EMBL/GenBank/DDBJ whole genome shotgun (WGS) entry which is preliminary data.</text>
</comment>
<dbReference type="InterPro" id="IPR000962">
    <property type="entry name" value="Znf_DskA_TraR"/>
</dbReference>
<dbReference type="Gene3D" id="1.20.120.910">
    <property type="entry name" value="DksA, coiled-coil domain"/>
    <property type="match status" value="1"/>
</dbReference>
<evidence type="ECO:0000259" key="6">
    <source>
        <dbReference type="Pfam" id="PF01258"/>
    </source>
</evidence>
<dbReference type="PANTHER" id="PTHR33823:SF4">
    <property type="entry name" value="GENERAL STRESS PROTEIN 16O"/>
    <property type="match status" value="1"/>
</dbReference>